<protein>
    <submittedName>
        <fullName evidence="1">Uncharacterized protein</fullName>
    </submittedName>
</protein>
<sequence>MLMAKLDVPISAFDTDILRSAFMKSVIENGILEDQCDYAAQMIRDFTGKMMVDLDVVDWIVRTSQSGLSGLYSGHEATSASRHRE</sequence>
<proteinExistence type="predicted"/>
<evidence type="ECO:0000313" key="1">
    <source>
        <dbReference type="EMBL" id="SDA90451.1"/>
    </source>
</evidence>
<gene>
    <name evidence="1" type="ORF">SAMN02927914_04354</name>
</gene>
<evidence type="ECO:0000313" key="2">
    <source>
        <dbReference type="Proteomes" id="UP000198588"/>
    </source>
</evidence>
<dbReference type="EMBL" id="FMXM01000014">
    <property type="protein sequence ID" value="SDA90451.1"/>
    <property type="molecule type" value="Genomic_DNA"/>
</dbReference>
<dbReference type="STRING" id="1165689.SAMN02927914_04354"/>
<organism evidence="1 2">
    <name type="scientific">Mesorhizobium qingshengii</name>
    <dbReference type="NCBI Taxonomy" id="1165689"/>
    <lineage>
        <taxon>Bacteria</taxon>
        <taxon>Pseudomonadati</taxon>
        <taxon>Pseudomonadota</taxon>
        <taxon>Alphaproteobacteria</taxon>
        <taxon>Hyphomicrobiales</taxon>
        <taxon>Phyllobacteriaceae</taxon>
        <taxon>Mesorhizobium</taxon>
    </lineage>
</organism>
<dbReference type="AlphaFoldDB" id="A0A1G5Z6J9"/>
<name>A0A1G5Z6J9_9HYPH</name>
<dbReference type="Proteomes" id="UP000198588">
    <property type="component" value="Unassembled WGS sequence"/>
</dbReference>
<accession>A0A1G5Z6J9</accession>
<reference evidence="1 2" key="1">
    <citation type="submission" date="2016-10" db="EMBL/GenBank/DDBJ databases">
        <authorList>
            <person name="de Groot N.N."/>
        </authorList>
    </citation>
    <scope>NUCLEOTIDE SEQUENCE [LARGE SCALE GENOMIC DNA]</scope>
    <source>
        <strain evidence="1 2">CGMCC 1.12097</strain>
    </source>
</reference>